<sequence length="339" mass="35771">MKRRRFLSITALICALSCVLALFGCSGQTNSTEDTSTQSASADPVTVRVGSLSGPTTIGMVSFMEKADAHETNNTYEFTVSGAADEIVPSLINGDLDIALVPANVAATVYNKTNGGVSVIDINTLGVLYVVTADDSIKTFDDLAGKTIYMTGRGQTPEYVMNFLLSKADIKDQVTIEYKSEATEVVSALAADPNAIAVLPQPYATVAQSRVKDLQAVIDLNDVWDTYAGDGGRLVTGVTVVRNDFLKDHPEAVQEFLDGQSESVKTVNSDPSAAAELVVKRGIIDNADVAAEAIPGCSLVCITGSEMQDALSGYLKVLYDADPTSVGGALPGDDFYWLG</sequence>
<keyword evidence="1" id="KW-0732">Signal</keyword>
<feature type="chain" id="PRO_5039197708" evidence="1">
    <location>
        <begin position="32"/>
        <end position="339"/>
    </location>
</feature>
<dbReference type="Pfam" id="PF09084">
    <property type="entry name" value="NMT1"/>
    <property type="match status" value="1"/>
</dbReference>
<evidence type="ECO:0000256" key="1">
    <source>
        <dbReference type="SAM" id="SignalP"/>
    </source>
</evidence>
<dbReference type="PANTHER" id="PTHR30024:SF46">
    <property type="entry name" value="ABC TRANSPORTER, SUBSTRATE-BINDING LIPOPROTEIN"/>
    <property type="match status" value="1"/>
</dbReference>
<gene>
    <name evidence="3" type="ORF">IAD17_03925</name>
</gene>
<dbReference type="Gene3D" id="3.40.190.10">
    <property type="entry name" value="Periplasmic binding protein-like II"/>
    <property type="match status" value="2"/>
</dbReference>
<proteinExistence type="predicted"/>
<dbReference type="InterPro" id="IPR027024">
    <property type="entry name" value="UCP027386_ABC_sbc_TM0202"/>
</dbReference>
<name>A0A9D1HWY8_9ACTN</name>
<evidence type="ECO:0000313" key="3">
    <source>
        <dbReference type="EMBL" id="HIU24049.1"/>
    </source>
</evidence>
<accession>A0A9D1HWY8</accession>
<comment type="caution">
    <text evidence="3">The sequence shown here is derived from an EMBL/GenBank/DDBJ whole genome shotgun (WGS) entry which is preliminary data.</text>
</comment>
<dbReference type="PROSITE" id="PS51257">
    <property type="entry name" value="PROKAR_LIPOPROTEIN"/>
    <property type="match status" value="1"/>
</dbReference>
<feature type="domain" description="SsuA/THI5-like" evidence="2">
    <location>
        <begin position="120"/>
        <end position="274"/>
    </location>
</feature>
<dbReference type="SUPFAM" id="SSF53850">
    <property type="entry name" value="Periplasmic binding protein-like II"/>
    <property type="match status" value="1"/>
</dbReference>
<protein>
    <submittedName>
        <fullName evidence="3">ABC transporter substrate-binding protein</fullName>
    </submittedName>
</protein>
<dbReference type="PIRSF" id="PIRSF027386">
    <property type="entry name" value="UCP027386_ABC_sbc_TM0202"/>
    <property type="match status" value="1"/>
</dbReference>
<reference evidence="3" key="2">
    <citation type="journal article" date="2021" name="PeerJ">
        <title>Extensive microbial diversity within the chicken gut microbiome revealed by metagenomics and culture.</title>
        <authorList>
            <person name="Gilroy R."/>
            <person name="Ravi A."/>
            <person name="Getino M."/>
            <person name="Pursley I."/>
            <person name="Horton D.L."/>
            <person name="Alikhan N.F."/>
            <person name="Baker D."/>
            <person name="Gharbi K."/>
            <person name="Hall N."/>
            <person name="Watson M."/>
            <person name="Adriaenssens E.M."/>
            <person name="Foster-Nyarko E."/>
            <person name="Jarju S."/>
            <person name="Secka A."/>
            <person name="Antonio M."/>
            <person name="Oren A."/>
            <person name="Chaudhuri R.R."/>
            <person name="La Ragione R."/>
            <person name="Hildebrand F."/>
            <person name="Pallen M.J."/>
        </authorList>
    </citation>
    <scope>NUCLEOTIDE SEQUENCE</scope>
    <source>
        <strain evidence="3">ChiHjej12B11-29160</strain>
    </source>
</reference>
<reference evidence="3" key="1">
    <citation type="submission" date="2020-10" db="EMBL/GenBank/DDBJ databases">
        <authorList>
            <person name="Gilroy R."/>
        </authorList>
    </citation>
    <scope>NUCLEOTIDE SEQUENCE</scope>
    <source>
        <strain evidence="3">ChiHjej12B11-29160</strain>
    </source>
</reference>
<dbReference type="PANTHER" id="PTHR30024">
    <property type="entry name" value="ALIPHATIC SULFONATES-BINDING PROTEIN-RELATED"/>
    <property type="match status" value="1"/>
</dbReference>
<dbReference type="Proteomes" id="UP000824078">
    <property type="component" value="Unassembled WGS sequence"/>
</dbReference>
<dbReference type="InterPro" id="IPR015168">
    <property type="entry name" value="SsuA/THI5"/>
</dbReference>
<evidence type="ECO:0000313" key="4">
    <source>
        <dbReference type="Proteomes" id="UP000824078"/>
    </source>
</evidence>
<organism evidence="3 4">
    <name type="scientific">Candidatus Coprovicinus avistercoris</name>
    <dbReference type="NCBI Taxonomy" id="2840754"/>
    <lineage>
        <taxon>Bacteria</taxon>
        <taxon>Bacillati</taxon>
        <taxon>Actinomycetota</taxon>
        <taxon>Coriobacteriia</taxon>
        <taxon>Coriobacteriales</taxon>
        <taxon>Coriobacteriaceae</taxon>
        <taxon>Coriobacteriaceae incertae sedis</taxon>
        <taxon>Candidatus Coprovicinus</taxon>
    </lineage>
</organism>
<feature type="signal peptide" evidence="1">
    <location>
        <begin position="1"/>
        <end position="31"/>
    </location>
</feature>
<dbReference type="AlphaFoldDB" id="A0A9D1HWY8"/>
<evidence type="ECO:0000259" key="2">
    <source>
        <dbReference type="Pfam" id="PF09084"/>
    </source>
</evidence>
<dbReference type="EMBL" id="DVMQ01000013">
    <property type="protein sequence ID" value="HIU24049.1"/>
    <property type="molecule type" value="Genomic_DNA"/>
</dbReference>